<keyword evidence="1" id="KW-0812">Transmembrane</keyword>
<dbReference type="Proteomes" id="UP000515947">
    <property type="component" value="Chromosome"/>
</dbReference>
<keyword evidence="1" id="KW-1133">Transmembrane helix</keyword>
<sequence>MSVKTALAAAIAWLLVQPLWGVADQYPYYAPLGAVIAVTTTVAGSIRETMTGLAAILVGALLALSVRLTDLPVVVDIGIVVGIGTVLSGLRWFGAKAAWVPITGLFVLIIGRQDAVDYTAAYLGLTGLGAGVGIAVNVAFPPLALTPMADSISRLRGLLAAQLDELAEGLLHEEPLTSEQWHHRQKSIRPTTEEMQKVIGHATDARRANWRARRWSETAELRYQQSRSLQHVAFLIEDMTSLVVDRERAERDEAALGPRLRPYAAHALLAMAEVLRSVRGQTAGAEELQEADAAVGKLVEEIRKERDRSATDLFAAGTVVTGVRRAMASLVPEDLRDELPSDW</sequence>
<feature type="transmembrane region" description="Helical" evidence="1">
    <location>
        <begin position="45"/>
        <end position="64"/>
    </location>
</feature>
<gene>
    <name evidence="2" type="ORF">H9L09_11855</name>
</gene>
<feature type="transmembrane region" description="Helical" evidence="1">
    <location>
        <begin position="93"/>
        <end position="110"/>
    </location>
</feature>
<dbReference type="EMBL" id="CP060713">
    <property type="protein sequence ID" value="QNN51318.1"/>
    <property type="molecule type" value="Genomic_DNA"/>
</dbReference>
<evidence type="ECO:0000313" key="2">
    <source>
        <dbReference type="EMBL" id="QNN51318.1"/>
    </source>
</evidence>
<accession>A0A7G9R6U3</accession>
<dbReference type="RefSeq" id="WP_187577158.1">
    <property type="nucleotide sequence ID" value="NZ_CP060713.1"/>
</dbReference>
<protein>
    <recommendedName>
        <fullName evidence="4">FUSC family protein</fullName>
    </recommendedName>
</protein>
<proteinExistence type="predicted"/>
<organism evidence="2 3">
    <name type="scientific">Nocardioides mesophilus</name>
    <dbReference type="NCBI Taxonomy" id="433659"/>
    <lineage>
        <taxon>Bacteria</taxon>
        <taxon>Bacillati</taxon>
        <taxon>Actinomycetota</taxon>
        <taxon>Actinomycetes</taxon>
        <taxon>Propionibacteriales</taxon>
        <taxon>Nocardioidaceae</taxon>
        <taxon>Nocardioides</taxon>
    </lineage>
</organism>
<dbReference type="KEGG" id="nmes:H9L09_11855"/>
<keyword evidence="1" id="KW-0472">Membrane</keyword>
<feature type="transmembrane region" description="Helical" evidence="1">
    <location>
        <begin position="122"/>
        <end position="145"/>
    </location>
</feature>
<evidence type="ECO:0000256" key="1">
    <source>
        <dbReference type="SAM" id="Phobius"/>
    </source>
</evidence>
<evidence type="ECO:0008006" key="4">
    <source>
        <dbReference type="Google" id="ProtNLM"/>
    </source>
</evidence>
<name>A0A7G9R6U3_9ACTN</name>
<keyword evidence="3" id="KW-1185">Reference proteome</keyword>
<evidence type="ECO:0000313" key="3">
    <source>
        <dbReference type="Proteomes" id="UP000515947"/>
    </source>
</evidence>
<reference evidence="2 3" key="1">
    <citation type="submission" date="2020-08" db="EMBL/GenBank/DDBJ databases">
        <title>Genome sequence of Nocardioides mesophilus KACC 16243T.</title>
        <authorList>
            <person name="Hyun D.-W."/>
            <person name="Bae J.-W."/>
        </authorList>
    </citation>
    <scope>NUCLEOTIDE SEQUENCE [LARGE SCALE GENOMIC DNA]</scope>
    <source>
        <strain evidence="2 3">KACC 16243</strain>
    </source>
</reference>
<dbReference type="AlphaFoldDB" id="A0A7G9R6U3"/>